<dbReference type="Gene3D" id="3.90.550.10">
    <property type="entry name" value="Spore Coat Polysaccharide Biosynthesis Protein SpsA, Chain A"/>
    <property type="match status" value="1"/>
</dbReference>
<dbReference type="EMBL" id="JANGCH010000001">
    <property type="protein sequence ID" value="MCQ5120688.1"/>
    <property type="molecule type" value="Genomic_DNA"/>
</dbReference>
<dbReference type="InterPro" id="IPR001173">
    <property type="entry name" value="Glyco_trans_2-like"/>
</dbReference>
<proteinExistence type="predicted"/>
<dbReference type="CDD" id="cd00761">
    <property type="entry name" value="Glyco_tranf_GTA_type"/>
    <property type="match status" value="1"/>
</dbReference>
<dbReference type="Pfam" id="PF00535">
    <property type="entry name" value="Glycos_transf_2"/>
    <property type="match status" value="1"/>
</dbReference>
<dbReference type="SUPFAM" id="SSF53448">
    <property type="entry name" value="Nucleotide-diphospho-sugar transferases"/>
    <property type="match status" value="1"/>
</dbReference>
<dbReference type="RefSeq" id="WP_256197205.1">
    <property type="nucleotide sequence ID" value="NZ_JANGCH010000001.1"/>
</dbReference>
<evidence type="ECO:0000256" key="1">
    <source>
        <dbReference type="ARBA" id="ARBA00022676"/>
    </source>
</evidence>
<dbReference type="PANTHER" id="PTHR22916">
    <property type="entry name" value="GLYCOSYLTRANSFERASE"/>
    <property type="match status" value="1"/>
</dbReference>
<dbReference type="Proteomes" id="UP001524435">
    <property type="component" value="Unassembled WGS sequence"/>
</dbReference>
<reference evidence="4 5" key="1">
    <citation type="submission" date="2022-06" db="EMBL/GenBank/DDBJ databases">
        <title>Isolation of gut microbiota from human fecal samples.</title>
        <authorList>
            <person name="Pamer E.G."/>
            <person name="Barat B."/>
            <person name="Waligurski E."/>
            <person name="Medina S."/>
            <person name="Paddock L."/>
            <person name="Mostad J."/>
        </authorList>
    </citation>
    <scope>NUCLEOTIDE SEQUENCE [LARGE SCALE GENOMIC DNA]</scope>
    <source>
        <strain evidence="4 5">DFI.6.1</strain>
    </source>
</reference>
<comment type="caution">
    <text evidence="4">The sequence shown here is derived from an EMBL/GenBank/DDBJ whole genome shotgun (WGS) entry which is preliminary data.</text>
</comment>
<dbReference type="EC" id="2.4.-.-" evidence="4"/>
<keyword evidence="5" id="KW-1185">Reference proteome</keyword>
<evidence type="ECO:0000256" key="2">
    <source>
        <dbReference type="ARBA" id="ARBA00022679"/>
    </source>
</evidence>
<dbReference type="PANTHER" id="PTHR22916:SF51">
    <property type="entry name" value="GLYCOSYLTRANSFERASE EPSH-RELATED"/>
    <property type="match status" value="1"/>
</dbReference>
<protein>
    <submittedName>
        <fullName evidence="4">Glycosyltransferase</fullName>
        <ecNumber evidence="4">2.4.-.-</ecNumber>
    </submittedName>
</protein>
<organism evidence="4 5">
    <name type="scientific">Massilicoli timonensis</name>
    <dbReference type="NCBI Taxonomy" id="2015901"/>
    <lineage>
        <taxon>Bacteria</taxon>
        <taxon>Bacillati</taxon>
        <taxon>Bacillota</taxon>
        <taxon>Erysipelotrichia</taxon>
        <taxon>Erysipelotrichales</taxon>
        <taxon>Erysipelotrichaceae</taxon>
        <taxon>Massilicoli</taxon>
    </lineage>
</organism>
<dbReference type="GO" id="GO:0016757">
    <property type="term" value="F:glycosyltransferase activity"/>
    <property type="evidence" value="ECO:0007669"/>
    <property type="project" value="UniProtKB-KW"/>
</dbReference>
<keyword evidence="1 4" id="KW-0328">Glycosyltransferase</keyword>
<feature type="domain" description="Glycosyltransferase 2-like" evidence="3">
    <location>
        <begin position="5"/>
        <end position="126"/>
    </location>
</feature>
<sequence length="322" mass="37843">MIKVSVIVPVYNVEAYLEACLEALVKQSLKEMEIIVVNDGTQDDSQKIIDRYAKQYPDLIKAYQKENGGLSSARNYGIERAQGAYLAFADSDDTVSETMYASMYQKAVEGNFDLVVCDFYEIRSGKAIACSCHVEQDLYGKKAIQAHMISFYPSAWNKLYKHSLFENLRFKEGIWFEDVELSYRLLPYVNSIGVVHQPFYRYLIRTNSISNSVDPRIYHCIDNWNGILAFYKEKHLYESYREELEYCYVRYLFATFIKAAAKYDRSEYRKAVVRAIDEVNRHFPDYRSNRYLQEHSAKNWYLKRFNRAVAWLAYVFLAKEAR</sequence>
<evidence type="ECO:0000259" key="3">
    <source>
        <dbReference type="Pfam" id="PF00535"/>
    </source>
</evidence>
<dbReference type="InterPro" id="IPR029044">
    <property type="entry name" value="Nucleotide-diphossugar_trans"/>
</dbReference>
<evidence type="ECO:0000313" key="5">
    <source>
        <dbReference type="Proteomes" id="UP001524435"/>
    </source>
</evidence>
<accession>A0ABT1SHK5</accession>
<keyword evidence="2 4" id="KW-0808">Transferase</keyword>
<name>A0ABT1SHK5_9FIRM</name>
<gene>
    <name evidence="4" type="ORF">NE663_00230</name>
</gene>
<evidence type="ECO:0000313" key="4">
    <source>
        <dbReference type="EMBL" id="MCQ5120688.1"/>
    </source>
</evidence>